<dbReference type="Pfam" id="PF10412">
    <property type="entry name" value="TrwB_AAD_bind"/>
    <property type="match status" value="1"/>
</dbReference>
<dbReference type="InterPro" id="IPR027417">
    <property type="entry name" value="P-loop_NTPase"/>
</dbReference>
<comment type="caution">
    <text evidence="3">The sequence shown here is derived from an EMBL/GenBank/DDBJ whole genome shotgun (WGS) entry which is preliminary data.</text>
</comment>
<sequence>MKRPTNFEAFEMDYTRPVEFQDILDLMVRLSGYTRRQPFVLEIRLTKNEVRYLLLSSPLDTPYLHKMLQVSNDIQFSKLRPKERKTSEKAWRVAIKRNHFSLKTDGVENFTRSFLALCHHLKPLEEICVQVVVGKSRSPKPLARDLSHLNATWWQWISGNIPKLSKDADKLIREKLCHAQFQADVRIGVRGDSHFRKNELYHTVLGAFRMLESSGVELFLNPISSEKVNKVQIPWSFPLTLSSQELASFWLAPIGEGELSGVANIHPKILRLPLGYKVPDVPVRKFGESLKNEPLQILPRDATQHLLVLGGTGVGKSTLLAQLILADIQAGRSTLLIDPKGDLVQEVLAHFPKERQADLVIIDPSSSNKIIGLNPFNLTRYTSPELVADMLLNLFQELFSDNWGIRTVDVLSHALTVMAQVENSNLSQLPQFLTNLAFRHQILSQISDPFLLDFWQGYNQLSDANREVLISPVLNKVRQLLLRKELRAMLASTSKKFNLIELFTSKKVVLVNLNRGQIGVTNAKFIGSLITNYIYQLTLHQARLSPENRPFLPIYIDELGQFLKLPVDLEDALAVSRSMKVGYILVSQHLTQLPPTLRTSILSNCRSKIIFTLEHHEAKELAAQALDLVAEDFMSLAPFHFYAQMPIFYNNFKWVSGKSLPLSKIKQSIDDLYIESLGRYGDDLGDFEIITPPQNKKDEIPPANLGRKKRGGQNGEN</sequence>
<accession>A0A1X1GFQ4</accession>
<dbReference type="PANTHER" id="PTHR30121">
    <property type="entry name" value="UNCHARACTERIZED PROTEIN YJGR-RELATED"/>
    <property type="match status" value="1"/>
</dbReference>
<feature type="domain" description="Type IV secretion system coupling protein TraD DNA-binding" evidence="2">
    <location>
        <begin position="298"/>
        <end position="625"/>
    </location>
</feature>
<name>A0A1X1GFQ4_STROR</name>
<dbReference type="CDD" id="cd01127">
    <property type="entry name" value="TrwB_TraG_TraD_VirD4"/>
    <property type="match status" value="2"/>
</dbReference>
<proteinExistence type="predicted"/>
<evidence type="ECO:0000259" key="2">
    <source>
        <dbReference type="Pfam" id="PF10412"/>
    </source>
</evidence>
<evidence type="ECO:0000256" key="1">
    <source>
        <dbReference type="SAM" id="MobiDB-lite"/>
    </source>
</evidence>
<protein>
    <recommendedName>
        <fullName evidence="2">Type IV secretion system coupling protein TraD DNA-binding domain-containing protein</fullName>
    </recommendedName>
</protein>
<dbReference type="SUPFAM" id="SSF52540">
    <property type="entry name" value="P-loop containing nucleoside triphosphate hydrolases"/>
    <property type="match status" value="1"/>
</dbReference>
<dbReference type="EMBL" id="NCUG01000018">
    <property type="protein sequence ID" value="ORO45586.1"/>
    <property type="molecule type" value="Genomic_DNA"/>
</dbReference>
<dbReference type="PANTHER" id="PTHR30121:SF6">
    <property type="entry name" value="SLR6007 PROTEIN"/>
    <property type="match status" value="1"/>
</dbReference>
<dbReference type="Proteomes" id="UP000193030">
    <property type="component" value="Unassembled WGS sequence"/>
</dbReference>
<gene>
    <name evidence="3" type="ORF">B7725_06890</name>
</gene>
<dbReference type="InterPro" id="IPR019476">
    <property type="entry name" value="T4SS_TraD_DNA-bd"/>
</dbReference>
<dbReference type="Gene3D" id="3.40.50.300">
    <property type="entry name" value="P-loop containing nucleotide triphosphate hydrolases"/>
    <property type="match status" value="2"/>
</dbReference>
<dbReference type="AlphaFoldDB" id="A0A1X1GFQ4"/>
<feature type="region of interest" description="Disordered" evidence="1">
    <location>
        <begin position="691"/>
        <end position="717"/>
    </location>
</feature>
<reference evidence="3 4" key="1">
    <citation type="journal article" date="2016" name="Eur. J. Clin. Microbiol. Infect. Dis.">
        <title>Whole genome sequencing as a tool for phylogenetic analysis of clinical strains of Mitis group streptococci.</title>
        <authorList>
            <person name="Rasmussen L.H."/>
            <person name="Dargis R."/>
            <person name="Hojholt K."/>
            <person name="Christensen J.J."/>
            <person name="Skovgaard O."/>
            <person name="Justesen U.S."/>
            <person name="Rosenvinge F.S."/>
            <person name="Moser C."/>
            <person name="Lukjancenko O."/>
            <person name="Rasmussen S."/>
            <person name="Nielsen X.C."/>
        </authorList>
    </citation>
    <scope>NUCLEOTIDE SEQUENCE [LARGE SCALE GENOMIC DNA]</scope>
    <source>
        <strain evidence="3 4">OD_314165_09</strain>
    </source>
</reference>
<organism evidence="3 4">
    <name type="scientific">Streptococcus oralis subsp. tigurinus</name>
    <dbReference type="NCBI Taxonomy" id="1077464"/>
    <lineage>
        <taxon>Bacteria</taxon>
        <taxon>Bacillati</taxon>
        <taxon>Bacillota</taxon>
        <taxon>Bacilli</taxon>
        <taxon>Lactobacillales</taxon>
        <taxon>Streptococcaceae</taxon>
        <taxon>Streptococcus</taxon>
    </lineage>
</organism>
<dbReference type="InterPro" id="IPR051162">
    <property type="entry name" value="T4SS_component"/>
</dbReference>
<evidence type="ECO:0000313" key="3">
    <source>
        <dbReference type="EMBL" id="ORO45586.1"/>
    </source>
</evidence>
<dbReference type="RefSeq" id="WP_084875328.1">
    <property type="nucleotide sequence ID" value="NZ_NCUG01000018.1"/>
</dbReference>
<evidence type="ECO:0000313" key="4">
    <source>
        <dbReference type="Proteomes" id="UP000193030"/>
    </source>
</evidence>